<gene>
    <name evidence="1" type="ORF">SAMN02746065_12516</name>
</gene>
<accession>A0A1W2E7U8</accession>
<dbReference type="EMBL" id="FWXY01000025">
    <property type="protein sequence ID" value="SMD05128.1"/>
    <property type="molecule type" value="Genomic_DNA"/>
</dbReference>
<evidence type="ECO:0000313" key="1">
    <source>
        <dbReference type="EMBL" id="SMD05128.1"/>
    </source>
</evidence>
<name>A0A1W2E7U8_9BACT</name>
<sequence>MLYFSVYIFEKDIPISRENLIKKFKLLLTLYERCRF</sequence>
<dbReference type="Proteomes" id="UP000192418">
    <property type="component" value="Unassembled WGS sequence"/>
</dbReference>
<dbReference type="AlphaFoldDB" id="A0A1W2E7U8"/>
<keyword evidence="2" id="KW-1185">Reference proteome</keyword>
<organism evidence="1 2">
    <name type="scientific">Desulfocicer vacuolatum DSM 3385</name>
    <dbReference type="NCBI Taxonomy" id="1121400"/>
    <lineage>
        <taxon>Bacteria</taxon>
        <taxon>Pseudomonadati</taxon>
        <taxon>Thermodesulfobacteriota</taxon>
        <taxon>Desulfobacteria</taxon>
        <taxon>Desulfobacterales</taxon>
        <taxon>Desulfobacteraceae</taxon>
        <taxon>Desulfocicer</taxon>
    </lineage>
</organism>
<protein>
    <submittedName>
        <fullName evidence="1">Uncharacterized protein</fullName>
    </submittedName>
</protein>
<evidence type="ECO:0000313" key="2">
    <source>
        <dbReference type="Proteomes" id="UP000192418"/>
    </source>
</evidence>
<proteinExistence type="predicted"/>
<reference evidence="1 2" key="1">
    <citation type="submission" date="2017-04" db="EMBL/GenBank/DDBJ databases">
        <authorList>
            <person name="Afonso C.L."/>
            <person name="Miller P.J."/>
            <person name="Scott M.A."/>
            <person name="Spackman E."/>
            <person name="Goraichik I."/>
            <person name="Dimitrov K.M."/>
            <person name="Suarez D.L."/>
            <person name="Swayne D.E."/>
        </authorList>
    </citation>
    <scope>NUCLEOTIDE SEQUENCE [LARGE SCALE GENOMIC DNA]</scope>
    <source>
        <strain evidence="1 2">DSM 3385</strain>
    </source>
</reference>